<dbReference type="CDD" id="cd03811">
    <property type="entry name" value="GT4_GT28_WabH-like"/>
    <property type="match status" value="1"/>
</dbReference>
<dbReference type="GO" id="GO:0016757">
    <property type="term" value="F:glycosyltransferase activity"/>
    <property type="evidence" value="ECO:0007669"/>
    <property type="project" value="UniProtKB-KW"/>
</dbReference>
<name>A0A2U8GU74_9RHOO</name>
<organism evidence="3 4">
    <name type="scientific">Parazoarcus communis</name>
    <dbReference type="NCBI Taxonomy" id="41977"/>
    <lineage>
        <taxon>Bacteria</taxon>
        <taxon>Pseudomonadati</taxon>
        <taxon>Pseudomonadota</taxon>
        <taxon>Betaproteobacteria</taxon>
        <taxon>Rhodocyclales</taxon>
        <taxon>Zoogloeaceae</taxon>
        <taxon>Parazoarcus</taxon>
    </lineage>
</organism>
<accession>A0A2U8GU74</accession>
<proteinExistence type="predicted"/>
<keyword evidence="1" id="KW-0328">Glycosyltransferase</keyword>
<evidence type="ECO:0000313" key="4">
    <source>
        <dbReference type="Proteomes" id="UP000244930"/>
    </source>
</evidence>
<dbReference type="Pfam" id="PF13692">
    <property type="entry name" value="Glyco_trans_1_4"/>
    <property type="match status" value="1"/>
</dbReference>
<dbReference type="PANTHER" id="PTHR12526:SF510">
    <property type="entry name" value="D-INOSITOL 3-PHOSPHATE GLYCOSYLTRANSFERASE"/>
    <property type="match status" value="1"/>
</dbReference>
<dbReference type="Gene3D" id="3.40.50.2000">
    <property type="entry name" value="Glycogen Phosphorylase B"/>
    <property type="match status" value="2"/>
</dbReference>
<dbReference type="RefSeq" id="WP_108950512.1">
    <property type="nucleotide sequence ID" value="NZ_CP022187.1"/>
</dbReference>
<evidence type="ECO:0000313" key="3">
    <source>
        <dbReference type="EMBL" id="AWI76813.1"/>
    </source>
</evidence>
<dbReference type="PANTHER" id="PTHR12526">
    <property type="entry name" value="GLYCOSYLTRANSFERASE"/>
    <property type="match status" value="1"/>
</dbReference>
<keyword evidence="2 3" id="KW-0808">Transferase</keyword>
<gene>
    <name evidence="3" type="ORF">CEW83_17615</name>
</gene>
<dbReference type="Proteomes" id="UP000244930">
    <property type="component" value="Chromosome"/>
</dbReference>
<dbReference type="SUPFAM" id="SSF53756">
    <property type="entry name" value="UDP-Glycosyltransferase/glycogen phosphorylase"/>
    <property type="match status" value="1"/>
</dbReference>
<protein>
    <submittedName>
        <fullName evidence="3">Glycosyltransferase</fullName>
    </submittedName>
</protein>
<sequence length="356" mass="39376">MKTLHLIGSAEMGGAERWFARFLGAMTRRQEKVEAVVRTGSALARRHLTGVPFYELPLRTVWDPLSRVEVSRLIAGSDARIVQTYMGRATRLTHIRPGRGRVHVARLGGYYRLDPFRHAHAWIGNTRGLCDWMVKGGLPASRVFHITNFAEPVKASGAAERIALREQIGLSDSDCMMVTAGRLVEVKGHRFLIDALRRAPAEVAGRRVRLVILGDGERLLPLQRQAAEAGVAGRIHWAGWQHDPAPWYQAADLVVFPSRDEETLGNVILEAWSHGKPLLTTAFRGAREIARHGEDAWVVPCDDSAALAVGIEQLLRDAGLRQRLVQAGLVRVQKDFSEAAVIDQYRALYAGLTGAD</sequence>
<dbReference type="KEGG" id="acom:CEW83_17615"/>
<dbReference type="AlphaFoldDB" id="A0A2U8GU74"/>
<keyword evidence="4" id="KW-1185">Reference proteome</keyword>
<reference evidence="3 4" key="1">
    <citation type="submission" date="2017-06" db="EMBL/GenBank/DDBJ databases">
        <title>Azoarcus.</title>
        <authorList>
            <person name="Woo J.-H."/>
            <person name="Kim H.-S."/>
        </authorList>
    </citation>
    <scope>NUCLEOTIDE SEQUENCE [LARGE SCALE GENOMIC DNA]</scope>
    <source>
        <strain evidence="3 4">TSPY31</strain>
    </source>
</reference>
<dbReference type="EMBL" id="CP022187">
    <property type="protein sequence ID" value="AWI76813.1"/>
    <property type="molecule type" value="Genomic_DNA"/>
</dbReference>
<evidence type="ECO:0000256" key="1">
    <source>
        <dbReference type="ARBA" id="ARBA00022676"/>
    </source>
</evidence>
<evidence type="ECO:0000256" key="2">
    <source>
        <dbReference type="ARBA" id="ARBA00022679"/>
    </source>
</evidence>